<feature type="compositionally biased region" description="Pro residues" evidence="3">
    <location>
        <begin position="592"/>
        <end position="603"/>
    </location>
</feature>
<evidence type="ECO:0000313" key="5">
    <source>
        <dbReference type="EMBL" id="KAG2222474.1"/>
    </source>
</evidence>
<sequence length="727" mass="80701">MSIQNKKWSTLHSEGPSPIHPPVNRHASTSVTNPSAAVGASMSQQPILPPPTITNSTNHQPYHPTTTISITNSSQQAYMPPNSSPSVKQQQIPGYNPSNSARSHTGFTAMSQPTTPRPTSEIPTTYNTPPEDNNTASPKQQLVAQPPPTPTSASSEHHPHSQYPVAQDDQHHHNTQQPQAEHPSSSVYSSDANALVRRRRKESVYFQDDSPAFTATRYKRNIYAMDRNTVLEVHIQARIDRGFFLADNDWTCYRRNYFQLSGAFNLQGIGVIYDGQELPCLVQHEGQLYPISNFLIGVTARIANSEKVIPLIQHTPKRDKGPQSTPDPKPIRPGGNIAMSTVGATQSVVTFERVQFKSATANNGKRRAAQQYYLVVVDLYAQIPSGESVLVGTVESSPLVVRGRSPGHYAEADATHQQQQQQRQDQQAMNYTRFVGFPQHGGANGSANGSGSGEYNNSNYEYQQNAAAAAAAAGAGYSSHSNGLMPPPPPPPHGGMVPPPYHHPPHTPYALHERTASANSSSSEMYEYENGQSRYPVPPPPHMEHWNQQRMRIASNSSSTSSVDHSQSQPQQQHNYEHYSHPPYYDGRPGIPVNPHPSLPPPMSSSSTYHQPSYSSMQSQTWRPAPIQQEGVHYQYNNNNNISQPESKQTSTHESDERSVDQKIHVEEHRKENRTDQQDHQEENTKEDEKDVSNTINNNKRSQDDFSSSSQRATKSRRTARSSIKRK</sequence>
<dbReference type="AlphaFoldDB" id="A0A8H7VPQ4"/>
<feature type="compositionally biased region" description="Polar residues" evidence="3">
    <location>
        <begin position="175"/>
        <end position="192"/>
    </location>
</feature>
<name>A0A8H7VPQ4_9FUNG</name>
<feature type="compositionally biased region" description="Low complexity" evidence="3">
    <location>
        <begin position="516"/>
        <end position="530"/>
    </location>
</feature>
<dbReference type="PANTHER" id="PTHR35144:SF2">
    <property type="entry name" value="MEIOSIS-SPECIFIC TRANSCRIPTION FACTOR NDT80"/>
    <property type="match status" value="1"/>
</dbReference>
<feature type="region of interest" description="Disordered" evidence="3">
    <location>
        <begin position="1"/>
        <end position="193"/>
    </location>
</feature>
<dbReference type="Proteomes" id="UP000646827">
    <property type="component" value="Unassembled WGS sequence"/>
</dbReference>
<feature type="compositionally biased region" description="Basic and acidic residues" evidence="3">
    <location>
        <begin position="651"/>
        <end position="692"/>
    </location>
</feature>
<dbReference type="InterPro" id="IPR008967">
    <property type="entry name" value="p53-like_TF_DNA-bd_sf"/>
</dbReference>
<feature type="region of interest" description="Disordered" evidence="3">
    <location>
        <begin position="403"/>
        <end position="426"/>
    </location>
</feature>
<feature type="compositionally biased region" description="Low complexity" evidence="3">
    <location>
        <begin position="604"/>
        <end position="617"/>
    </location>
</feature>
<feature type="region of interest" description="Disordered" evidence="3">
    <location>
        <begin position="312"/>
        <end position="336"/>
    </location>
</feature>
<reference evidence="5 6" key="1">
    <citation type="submission" date="2020-12" db="EMBL/GenBank/DDBJ databases">
        <title>Metabolic potential, ecology and presence of endohyphal bacteria is reflected in genomic diversity of Mucoromycotina.</title>
        <authorList>
            <person name="Muszewska A."/>
            <person name="Okrasinska A."/>
            <person name="Steczkiewicz K."/>
            <person name="Drgas O."/>
            <person name="Orlowska M."/>
            <person name="Perlinska-Lenart U."/>
            <person name="Aleksandrzak-Piekarczyk T."/>
            <person name="Szatraj K."/>
            <person name="Zielenkiewicz U."/>
            <person name="Pilsyk S."/>
            <person name="Malc E."/>
            <person name="Mieczkowski P."/>
            <person name="Kruszewska J.S."/>
            <person name="Biernat P."/>
            <person name="Pawlowska J."/>
        </authorList>
    </citation>
    <scope>NUCLEOTIDE SEQUENCE [LARGE SCALE GENOMIC DNA]</scope>
    <source>
        <strain evidence="5 6">CBS 142.35</strain>
    </source>
</reference>
<feature type="compositionally biased region" description="Low complexity" evidence="3">
    <location>
        <begin position="555"/>
        <end position="568"/>
    </location>
</feature>
<feature type="compositionally biased region" description="Polar residues" evidence="3">
    <location>
        <begin position="26"/>
        <end position="46"/>
    </location>
</feature>
<comment type="caution">
    <text evidence="5">The sequence shown here is derived from an EMBL/GenBank/DDBJ whole genome shotgun (WGS) entry which is preliminary data.</text>
</comment>
<dbReference type="InterPro" id="IPR024061">
    <property type="entry name" value="NDT80_DNA-bd_dom"/>
</dbReference>
<feature type="compositionally biased region" description="Low complexity" evidence="3">
    <location>
        <begin position="417"/>
        <end position="426"/>
    </location>
</feature>
<evidence type="ECO:0000256" key="3">
    <source>
        <dbReference type="SAM" id="MobiDB-lite"/>
    </source>
</evidence>
<dbReference type="PANTHER" id="PTHR35144">
    <property type="entry name" value="MEIOSIS-SPECIFIC TRANSCRIPTION FACTOR NDT80"/>
    <property type="match status" value="1"/>
</dbReference>
<feature type="compositionally biased region" description="Polar residues" evidence="3">
    <location>
        <begin position="637"/>
        <end position="650"/>
    </location>
</feature>
<dbReference type="SUPFAM" id="SSF49417">
    <property type="entry name" value="p53-like transcription factors"/>
    <property type="match status" value="1"/>
</dbReference>
<dbReference type="InterPro" id="IPR037141">
    <property type="entry name" value="NDT80_DNA-bd_dom_sf"/>
</dbReference>
<feature type="DNA-binding region" description="NDT80" evidence="2">
    <location>
        <begin position="172"/>
        <end position="413"/>
    </location>
</feature>
<feature type="domain" description="NDT80" evidence="4">
    <location>
        <begin position="172"/>
        <end position="413"/>
    </location>
</feature>
<dbReference type="Pfam" id="PF05224">
    <property type="entry name" value="NDT80_PhoG"/>
    <property type="match status" value="1"/>
</dbReference>
<dbReference type="EMBL" id="JAEPRB010000082">
    <property type="protein sequence ID" value="KAG2222474.1"/>
    <property type="molecule type" value="Genomic_DNA"/>
</dbReference>
<dbReference type="GO" id="GO:0000228">
    <property type="term" value="C:nuclear chromosome"/>
    <property type="evidence" value="ECO:0007669"/>
    <property type="project" value="TreeGrafter"/>
</dbReference>
<dbReference type="GO" id="GO:0051321">
    <property type="term" value="P:meiotic cell cycle"/>
    <property type="evidence" value="ECO:0007669"/>
    <property type="project" value="TreeGrafter"/>
</dbReference>
<proteinExistence type="predicted"/>
<gene>
    <name evidence="5" type="ORF">INT45_013387</name>
</gene>
<keyword evidence="1 2" id="KW-0238">DNA-binding</keyword>
<evidence type="ECO:0000313" key="6">
    <source>
        <dbReference type="Proteomes" id="UP000646827"/>
    </source>
</evidence>
<keyword evidence="6" id="KW-1185">Reference proteome</keyword>
<feature type="region of interest" description="Disordered" evidence="3">
    <location>
        <begin position="637"/>
        <end position="727"/>
    </location>
</feature>
<feature type="region of interest" description="Disordered" evidence="3">
    <location>
        <begin position="515"/>
        <end position="622"/>
    </location>
</feature>
<dbReference type="PROSITE" id="PS51517">
    <property type="entry name" value="NDT80"/>
    <property type="match status" value="1"/>
</dbReference>
<dbReference type="OrthoDB" id="2288358at2759"/>
<dbReference type="GO" id="GO:0045944">
    <property type="term" value="P:positive regulation of transcription by RNA polymerase II"/>
    <property type="evidence" value="ECO:0007669"/>
    <property type="project" value="TreeGrafter"/>
</dbReference>
<feature type="compositionally biased region" description="Polar residues" evidence="3">
    <location>
        <begin position="84"/>
        <end position="143"/>
    </location>
</feature>
<evidence type="ECO:0000256" key="2">
    <source>
        <dbReference type="PROSITE-ProRule" id="PRU00850"/>
    </source>
</evidence>
<organism evidence="5 6">
    <name type="scientific">Circinella minor</name>
    <dbReference type="NCBI Taxonomy" id="1195481"/>
    <lineage>
        <taxon>Eukaryota</taxon>
        <taxon>Fungi</taxon>
        <taxon>Fungi incertae sedis</taxon>
        <taxon>Mucoromycota</taxon>
        <taxon>Mucoromycotina</taxon>
        <taxon>Mucoromycetes</taxon>
        <taxon>Mucorales</taxon>
        <taxon>Lichtheimiaceae</taxon>
        <taxon>Circinella</taxon>
    </lineage>
</organism>
<dbReference type="InterPro" id="IPR052605">
    <property type="entry name" value="Fungal_trans_regulator"/>
</dbReference>
<feature type="compositionally biased region" description="Basic residues" evidence="3">
    <location>
        <begin position="714"/>
        <end position="727"/>
    </location>
</feature>
<evidence type="ECO:0000256" key="1">
    <source>
        <dbReference type="ARBA" id="ARBA00023125"/>
    </source>
</evidence>
<dbReference type="Gene3D" id="2.60.40.1390">
    <property type="entry name" value="NDT80 DNA-binding domain"/>
    <property type="match status" value="1"/>
</dbReference>
<evidence type="ECO:0000259" key="4">
    <source>
        <dbReference type="PROSITE" id="PS51517"/>
    </source>
</evidence>
<protein>
    <recommendedName>
        <fullName evidence="4">NDT80 domain-containing protein</fullName>
    </recommendedName>
</protein>
<feature type="compositionally biased region" description="Polar residues" evidence="3">
    <location>
        <begin position="53"/>
        <end position="64"/>
    </location>
</feature>
<dbReference type="GO" id="GO:0003677">
    <property type="term" value="F:DNA binding"/>
    <property type="evidence" value="ECO:0007669"/>
    <property type="project" value="UniProtKB-KW"/>
</dbReference>
<feature type="compositionally biased region" description="Polar residues" evidence="3">
    <location>
        <begin position="1"/>
        <end position="12"/>
    </location>
</feature>
<accession>A0A8H7VPQ4</accession>
<dbReference type="GO" id="GO:0003700">
    <property type="term" value="F:DNA-binding transcription factor activity"/>
    <property type="evidence" value="ECO:0007669"/>
    <property type="project" value="UniProtKB-UniRule"/>
</dbReference>
<feature type="compositionally biased region" description="Low complexity" evidence="3">
    <location>
        <begin position="65"/>
        <end position="74"/>
    </location>
</feature>